<feature type="non-terminal residue" evidence="3">
    <location>
        <position position="65"/>
    </location>
</feature>
<gene>
    <name evidence="3" type="ORF">M9458_040195</name>
</gene>
<dbReference type="AlphaFoldDB" id="A0ABD0NSQ7"/>
<feature type="non-terminal residue" evidence="3">
    <location>
        <position position="1"/>
    </location>
</feature>
<keyword evidence="4" id="KW-1185">Reference proteome</keyword>
<evidence type="ECO:0000313" key="4">
    <source>
        <dbReference type="Proteomes" id="UP001529510"/>
    </source>
</evidence>
<comment type="caution">
    <text evidence="3">The sequence shown here is derived from an EMBL/GenBank/DDBJ whole genome shotgun (WGS) entry which is preliminary data.</text>
</comment>
<evidence type="ECO:0000256" key="1">
    <source>
        <dbReference type="SAM" id="MobiDB-lite"/>
    </source>
</evidence>
<proteinExistence type="predicted"/>
<dbReference type="EMBL" id="JAMKFB020000020">
    <property type="protein sequence ID" value="KAL0164442.1"/>
    <property type="molecule type" value="Genomic_DNA"/>
</dbReference>
<evidence type="ECO:0000259" key="2">
    <source>
        <dbReference type="Pfam" id="PF19421"/>
    </source>
</evidence>
<feature type="region of interest" description="Disordered" evidence="1">
    <location>
        <begin position="17"/>
        <end position="65"/>
    </location>
</feature>
<sequence>GESMDNFNWGVRRRSLDSIDKGDTPSLQDCQYSGSTPSLIQPEDTDESSEEEVLSASQILTRSNL</sequence>
<dbReference type="Proteomes" id="UP001529510">
    <property type="component" value="Unassembled WGS sequence"/>
</dbReference>
<feature type="compositionally biased region" description="Polar residues" evidence="1">
    <location>
        <begin position="55"/>
        <end position="65"/>
    </location>
</feature>
<reference evidence="3 4" key="1">
    <citation type="submission" date="2024-05" db="EMBL/GenBank/DDBJ databases">
        <title>Genome sequencing and assembly of Indian major carp, Cirrhinus mrigala (Hamilton, 1822).</title>
        <authorList>
            <person name="Mohindra V."/>
            <person name="Chowdhury L.M."/>
            <person name="Lal K."/>
            <person name="Jena J.K."/>
        </authorList>
    </citation>
    <scope>NUCLEOTIDE SEQUENCE [LARGE SCALE GENOMIC DNA]</scope>
    <source>
        <strain evidence="3">CM1030</strain>
        <tissue evidence="3">Blood</tissue>
    </source>
</reference>
<evidence type="ECO:0000313" key="3">
    <source>
        <dbReference type="EMBL" id="KAL0164442.1"/>
    </source>
</evidence>
<feature type="domain" description="Protein furry C-terminal" evidence="2">
    <location>
        <begin position="1"/>
        <end position="65"/>
    </location>
</feature>
<accession>A0ABD0NSQ7</accession>
<name>A0ABD0NSQ7_CIRMR</name>
<organism evidence="3 4">
    <name type="scientific">Cirrhinus mrigala</name>
    <name type="common">Mrigala</name>
    <dbReference type="NCBI Taxonomy" id="683832"/>
    <lineage>
        <taxon>Eukaryota</taxon>
        <taxon>Metazoa</taxon>
        <taxon>Chordata</taxon>
        <taxon>Craniata</taxon>
        <taxon>Vertebrata</taxon>
        <taxon>Euteleostomi</taxon>
        <taxon>Actinopterygii</taxon>
        <taxon>Neopterygii</taxon>
        <taxon>Teleostei</taxon>
        <taxon>Ostariophysi</taxon>
        <taxon>Cypriniformes</taxon>
        <taxon>Cyprinidae</taxon>
        <taxon>Labeoninae</taxon>
        <taxon>Labeonini</taxon>
        <taxon>Cirrhinus</taxon>
    </lineage>
</organism>
<feature type="compositionally biased region" description="Acidic residues" evidence="1">
    <location>
        <begin position="43"/>
        <end position="53"/>
    </location>
</feature>
<protein>
    <recommendedName>
        <fullName evidence="2">Protein furry C-terminal domain-containing protein</fullName>
    </recommendedName>
</protein>
<feature type="compositionally biased region" description="Polar residues" evidence="1">
    <location>
        <begin position="25"/>
        <end position="39"/>
    </location>
</feature>
<dbReference type="Pfam" id="PF19421">
    <property type="entry name" value="Fry_C"/>
    <property type="match status" value="1"/>
</dbReference>
<dbReference type="InterPro" id="IPR045842">
    <property type="entry name" value="Fry_C"/>
</dbReference>